<dbReference type="Proteomes" id="UP000664859">
    <property type="component" value="Unassembled WGS sequence"/>
</dbReference>
<name>A0A836CLK2_9STRA</name>
<feature type="region of interest" description="Disordered" evidence="4">
    <location>
        <begin position="202"/>
        <end position="221"/>
    </location>
</feature>
<evidence type="ECO:0000256" key="2">
    <source>
        <dbReference type="ARBA" id="ARBA00022670"/>
    </source>
</evidence>
<organism evidence="6 7">
    <name type="scientific">Tribonema minus</name>
    <dbReference type="NCBI Taxonomy" id="303371"/>
    <lineage>
        <taxon>Eukaryota</taxon>
        <taxon>Sar</taxon>
        <taxon>Stramenopiles</taxon>
        <taxon>Ochrophyta</taxon>
        <taxon>PX clade</taxon>
        <taxon>Xanthophyceae</taxon>
        <taxon>Tribonematales</taxon>
        <taxon>Tribonemataceae</taxon>
        <taxon>Tribonema</taxon>
    </lineage>
</organism>
<dbReference type="AlphaFoldDB" id="A0A836CLK2"/>
<dbReference type="Gene3D" id="3.40.395.10">
    <property type="entry name" value="Adenoviral Proteinase, Chain A"/>
    <property type="match status" value="1"/>
</dbReference>
<feature type="domain" description="Ubiquitin-like protease family profile" evidence="5">
    <location>
        <begin position="83"/>
        <end position="283"/>
    </location>
</feature>
<dbReference type="OrthoDB" id="1939479at2759"/>
<evidence type="ECO:0000313" key="7">
    <source>
        <dbReference type="Proteomes" id="UP000664859"/>
    </source>
</evidence>
<dbReference type="InterPro" id="IPR038765">
    <property type="entry name" value="Papain-like_cys_pep_sf"/>
</dbReference>
<evidence type="ECO:0000256" key="3">
    <source>
        <dbReference type="ARBA" id="ARBA00022801"/>
    </source>
</evidence>
<evidence type="ECO:0000313" key="6">
    <source>
        <dbReference type="EMBL" id="KAG5187826.1"/>
    </source>
</evidence>
<feature type="compositionally biased region" description="Low complexity" evidence="4">
    <location>
        <begin position="339"/>
        <end position="350"/>
    </location>
</feature>
<evidence type="ECO:0000259" key="5">
    <source>
        <dbReference type="PROSITE" id="PS50600"/>
    </source>
</evidence>
<evidence type="ECO:0000256" key="1">
    <source>
        <dbReference type="ARBA" id="ARBA00005234"/>
    </source>
</evidence>
<dbReference type="GO" id="GO:0008234">
    <property type="term" value="F:cysteine-type peptidase activity"/>
    <property type="evidence" value="ECO:0007669"/>
    <property type="project" value="InterPro"/>
</dbReference>
<dbReference type="PROSITE" id="PS50600">
    <property type="entry name" value="ULP_PROTEASE"/>
    <property type="match status" value="1"/>
</dbReference>
<dbReference type="InterPro" id="IPR003653">
    <property type="entry name" value="Peptidase_C48_C"/>
</dbReference>
<sequence length="495" mass="52855">MALGRSEHVYAETACSAHNSSAVTPSGSNGEGYRPPQPRDLDAVSSLPPDLVPRALTPEERGALHAAFARPDTQPVVSIDGNSVSADRFFAGLRPGGWLNDEVINCWLATLRLRFPRTVFANTQFYANLMAGYPSIRAGVCYCFKHVVKWCEGRSGEKSGLARLWRDPTVSKFVVPVHMSGNHWVLVAADFNTHTVTEYDSLGAGEAEGGGGEDGAGMEDENGASLSRSYHVLMFLEDLSFWTAGDDSAQLPHWWELASAPEAPRHPDTCSCGVFAAFAAAAVAAAPRGASPDFLSYSIPHARGQEWRRAQACRAALMRETIARVLVSDSSREEERKAALAAQATARTTTLGDPPDSGHARMSYAINSSISSSSIKLDVRLAAPFSRGTVVKHLADRLGCEAWFHQGKSRGFLLGGSNDAVPTVSGSADKLLELLSALLSSGPAGFSQDMRMSLRVTNMSPSMLCRLLNLVPGAVAAGQGAVSHSAQQTLSHFNI</sequence>
<dbReference type="EMBL" id="JAFCMP010000081">
    <property type="protein sequence ID" value="KAG5187826.1"/>
    <property type="molecule type" value="Genomic_DNA"/>
</dbReference>
<comment type="similarity">
    <text evidence="1">Belongs to the peptidase C48 family.</text>
</comment>
<feature type="region of interest" description="Disordered" evidence="4">
    <location>
        <begin position="15"/>
        <end position="46"/>
    </location>
</feature>
<comment type="caution">
    <text evidence="6">The sequence shown here is derived from an EMBL/GenBank/DDBJ whole genome shotgun (WGS) entry which is preliminary data.</text>
</comment>
<reference evidence="6" key="1">
    <citation type="submission" date="2021-02" db="EMBL/GenBank/DDBJ databases">
        <title>First Annotated Genome of the Yellow-green Alga Tribonema minus.</title>
        <authorList>
            <person name="Mahan K.M."/>
        </authorList>
    </citation>
    <scope>NUCLEOTIDE SEQUENCE</scope>
    <source>
        <strain evidence="6">UTEX B ZZ1240</strain>
    </source>
</reference>
<accession>A0A836CLK2</accession>
<keyword evidence="2" id="KW-0645">Protease</keyword>
<gene>
    <name evidence="6" type="ORF">JKP88DRAFT_353571</name>
</gene>
<keyword evidence="7" id="KW-1185">Reference proteome</keyword>
<dbReference type="SUPFAM" id="SSF54001">
    <property type="entry name" value="Cysteine proteinases"/>
    <property type="match status" value="1"/>
</dbReference>
<dbReference type="Pfam" id="PF02902">
    <property type="entry name" value="Peptidase_C48"/>
    <property type="match status" value="1"/>
</dbReference>
<protein>
    <recommendedName>
        <fullName evidence="5">Ubiquitin-like protease family profile domain-containing protein</fullName>
    </recommendedName>
</protein>
<keyword evidence="3" id="KW-0378">Hydrolase</keyword>
<proteinExistence type="inferred from homology"/>
<evidence type="ECO:0000256" key="4">
    <source>
        <dbReference type="SAM" id="MobiDB-lite"/>
    </source>
</evidence>
<feature type="compositionally biased region" description="Gly residues" evidence="4">
    <location>
        <begin position="206"/>
        <end position="215"/>
    </location>
</feature>
<feature type="region of interest" description="Disordered" evidence="4">
    <location>
        <begin position="337"/>
        <end position="358"/>
    </location>
</feature>
<dbReference type="GO" id="GO:0006508">
    <property type="term" value="P:proteolysis"/>
    <property type="evidence" value="ECO:0007669"/>
    <property type="project" value="UniProtKB-KW"/>
</dbReference>
<feature type="compositionally biased region" description="Polar residues" evidence="4">
    <location>
        <begin position="16"/>
        <end position="28"/>
    </location>
</feature>